<evidence type="ECO:0000256" key="5">
    <source>
        <dbReference type="ARBA" id="ARBA00022490"/>
    </source>
</evidence>
<dbReference type="AlphaFoldDB" id="A0A6P7IUD1"/>
<name>A0A6P7IUD1_9TELE</name>
<dbReference type="GO" id="GO:0004722">
    <property type="term" value="F:protein serine/threonine phosphatase activity"/>
    <property type="evidence" value="ECO:0007669"/>
    <property type="project" value="UniProtKB-EC"/>
</dbReference>
<evidence type="ECO:0000313" key="17">
    <source>
        <dbReference type="RefSeq" id="XP_028269171.1"/>
    </source>
</evidence>
<accession>A0A6P7IUD1</accession>
<dbReference type="GO" id="GO:0004725">
    <property type="term" value="F:protein tyrosine phosphatase activity"/>
    <property type="evidence" value="ECO:0007669"/>
    <property type="project" value="TreeGrafter"/>
</dbReference>
<evidence type="ECO:0000256" key="3">
    <source>
        <dbReference type="ARBA" id="ARBA00004637"/>
    </source>
</evidence>
<dbReference type="InterPro" id="IPR016130">
    <property type="entry name" value="Tyr_Pase_AS"/>
</dbReference>
<evidence type="ECO:0000256" key="9">
    <source>
        <dbReference type="ARBA" id="ARBA00023128"/>
    </source>
</evidence>
<comment type="catalytic activity">
    <reaction evidence="12">
        <text>O-phospho-L-seryl-[protein] + H2O = L-seryl-[protein] + phosphate</text>
        <dbReference type="Rhea" id="RHEA:20629"/>
        <dbReference type="Rhea" id="RHEA-COMP:9863"/>
        <dbReference type="Rhea" id="RHEA-COMP:11604"/>
        <dbReference type="ChEBI" id="CHEBI:15377"/>
        <dbReference type="ChEBI" id="CHEBI:29999"/>
        <dbReference type="ChEBI" id="CHEBI:43474"/>
        <dbReference type="ChEBI" id="CHEBI:83421"/>
        <dbReference type="EC" id="3.1.3.16"/>
    </reaction>
</comment>
<evidence type="ECO:0000313" key="16">
    <source>
        <dbReference type="Proteomes" id="UP000515145"/>
    </source>
</evidence>
<dbReference type="InParanoid" id="A0A6P7IUD1"/>
<keyword evidence="10" id="KW-0472">Membrane</keyword>
<dbReference type="GeneID" id="114440831"/>
<keyword evidence="11" id="KW-0539">Nucleus</keyword>
<dbReference type="Gene3D" id="3.90.190.10">
    <property type="entry name" value="Protein tyrosine phosphatase superfamily"/>
    <property type="match status" value="1"/>
</dbReference>
<comment type="catalytic activity">
    <reaction evidence="13">
        <text>O-phospho-L-threonyl-[protein] + H2O = L-threonyl-[protein] + phosphate</text>
        <dbReference type="Rhea" id="RHEA:47004"/>
        <dbReference type="Rhea" id="RHEA-COMP:11060"/>
        <dbReference type="Rhea" id="RHEA-COMP:11605"/>
        <dbReference type="ChEBI" id="CHEBI:15377"/>
        <dbReference type="ChEBI" id="CHEBI:30013"/>
        <dbReference type="ChEBI" id="CHEBI:43474"/>
        <dbReference type="ChEBI" id="CHEBI:61977"/>
        <dbReference type="EC" id="3.1.3.16"/>
    </reaction>
</comment>
<evidence type="ECO:0000256" key="7">
    <source>
        <dbReference type="ARBA" id="ARBA00022801"/>
    </source>
</evidence>
<keyword evidence="5" id="KW-0963">Cytoplasm</keyword>
<dbReference type="PANTHER" id="PTHR46495">
    <property type="entry name" value="DUAL SPECIFICITY PROTEIN PHOSPHATASE 21"/>
    <property type="match status" value="1"/>
</dbReference>
<evidence type="ECO:0000256" key="2">
    <source>
        <dbReference type="ARBA" id="ARBA00004496"/>
    </source>
</evidence>
<dbReference type="PROSITE" id="PS50056">
    <property type="entry name" value="TYR_PHOSPHATASE_2"/>
    <property type="match status" value="1"/>
</dbReference>
<proteinExistence type="inferred from homology"/>
<dbReference type="InterPro" id="IPR020422">
    <property type="entry name" value="TYR_PHOSPHATASE_DUAL_dom"/>
</dbReference>
<evidence type="ECO:0000259" key="15">
    <source>
        <dbReference type="PROSITE" id="PS50056"/>
    </source>
</evidence>
<dbReference type="OrthoDB" id="285418at2759"/>
<evidence type="ECO:0000256" key="4">
    <source>
        <dbReference type="ARBA" id="ARBA00008601"/>
    </source>
</evidence>
<organism evidence="16 17">
    <name type="scientific">Parambassis ranga</name>
    <name type="common">Indian glassy fish</name>
    <dbReference type="NCBI Taxonomy" id="210632"/>
    <lineage>
        <taxon>Eukaryota</taxon>
        <taxon>Metazoa</taxon>
        <taxon>Chordata</taxon>
        <taxon>Craniata</taxon>
        <taxon>Vertebrata</taxon>
        <taxon>Euteleostomi</taxon>
        <taxon>Actinopterygii</taxon>
        <taxon>Neopterygii</taxon>
        <taxon>Teleostei</taxon>
        <taxon>Neoteleostei</taxon>
        <taxon>Acanthomorphata</taxon>
        <taxon>Ovalentaria</taxon>
        <taxon>Ambassidae</taxon>
        <taxon>Parambassis</taxon>
    </lineage>
</organism>
<dbReference type="RefSeq" id="XP_028269171.1">
    <property type="nucleotide sequence ID" value="XM_028413370.1"/>
</dbReference>
<dbReference type="Proteomes" id="UP000515145">
    <property type="component" value="Chromosome 9"/>
</dbReference>
<dbReference type="GO" id="GO:0005743">
    <property type="term" value="C:mitochondrial inner membrane"/>
    <property type="evidence" value="ECO:0007669"/>
    <property type="project" value="UniProtKB-SubCell"/>
</dbReference>
<comment type="similarity">
    <text evidence="4">Belongs to the protein-tyrosine phosphatase family. Non-receptor class dual specificity subfamily.</text>
</comment>
<dbReference type="Pfam" id="PF00782">
    <property type="entry name" value="DSPc"/>
    <property type="match status" value="1"/>
</dbReference>
<dbReference type="InterPro" id="IPR000387">
    <property type="entry name" value="Tyr_Pase_dom"/>
</dbReference>
<evidence type="ECO:0000256" key="11">
    <source>
        <dbReference type="ARBA" id="ARBA00023242"/>
    </source>
</evidence>
<dbReference type="GO" id="GO:0017017">
    <property type="term" value="F:MAP kinase tyrosine/serine/threonine phosphatase activity"/>
    <property type="evidence" value="ECO:0007669"/>
    <property type="project" value="InterPro"/>
</dbReference>
<dbReference type="PROSITE" id="PS50054">
    <property type="entry name" value="TYR_PHOSPHATASE_DUAL"/>
    <property type="match status" value="1"/>
</dbReference>
<dbReference type="PRINTS" id="PR01910">
    <property type="entry name" value="ADSPHPHTASEB"/>
</dbReference>
<evidence type="ECO:0000259" key="14">
    <source>
        <dbReference type="PROSITE" id="PS50054"/>
    </source>
</evidence>
<evidence type="ECO:0000256" key="6">
    <source>
        <dbReference type="ARBA" id="ARBA00022792"/>
    </source>
</evidence>
<dbReference type="InterPro" id="IPR029021">
    <property type="entry name" value="Prot-tyrosine_phosphatase-like"/>
</dbReference>
<evidence type="ECO:0000256" key="8">
    <source>
        <dbReference type="ARBA" id="ARBA00022912"/>
    </source>
</evidence>
<dbReference type="SUPFAM" id="SSF52799">
    <property type="entry name" value="(Phosphotyrosine protein) phosphatases II"/>
    <property type="match status" value="1"/>
</dbReference>
<protein>
    <submittedName>
        <fullName evidence="17">Dual specificity protein phosphatase 18</fullName>
    </submittedName>
</protein>
<dbReference type="PROSITE" id="PS00383">
    <property type="entry name" value="TYR_PHOSPHATASE_1"/>
    <property type="match status" value="1"/>
</dbReference>
<feature type="domain" description="Tyrosine specific protein phosphatases" evidence="15">
    <location>
        <begin position="78"/>
        <end position="137"/>
    </location>
</feature>
<keyword evidence="9" id="KW-0496">Mitochondrion</keyword>
<dbReference type="GO" id="GO:0005634">
    <property type="term" value="C:nucleus"/>
    <property type="evidence" value="ECO:0007669"/>
    <property type="project" value="UniProtKB-SubCell"/>
</dbReference>
<evidence type="ECO:0000256" key="12">
    <source>
        <dbReference type="ARBA" id="ARBA00047761"/>
    </source>
</evidence>
<keyword evidence="6" id="KW-0999">Mitochondrion inner membrane</keyword>
<keyword evidence="7" id="KW-0378">Hydrolase</keyword>
<reference evidence="17" key="1">
    <citation type="submission" date="2025-08" db="UniProtKB">
        <authorList>
            <consortium name="RefSeq"/>
        </authorList>
    </citation>
    <scope>IDENTIFICATION</scope>
</reference>
<keyword evidence="16" id="KW-1185">Reference proteome</keyword>
<feature type="domain" description="Tyrosine-protein phosphatase" evidence="14">
    <location>
        <begin position="16"/>
        <end position="158"/>
    </location>
</feature>
<dbReference type="PANTHER" id="PTHR46495:SF1">
    <property type="entry name" value="DUAL SPECIFICITY PHOSPHATASE 21"/>
    <property type="match status" value="1"/>
</dbReference>
<sequence length="186" mass="20790">MDFELFVHPSRCTGLSDLCQITHHLYLSNRSGANDSCQLTCCNITCIVNVSERGSSCPPPGVEYIHIPVSDRPGSPLSDYFDEVADKIERTAERGGRTLVHCNAGVSRSSTLCMAYLMKHSGLTLQEAHTWLKTCRPVVRPNLGFWKQLIEYEMKIHGCKSVRMVSSSIGEIPNIYEEEARNMVPL</sequence>
<dbReference type="InterPro" id="IPR020420">
    <property type="entry name" value="Atypical_DUSP_subfamB"/>
</dbReference>
<gene>
    <name evidence="17" type="primary">LOC114440831</name>
</gene>
<keyword evidence="8" id="KW-0904">Protein phosphatase</keyword>
<dbReference type="PRINTS" id="PR01908">
    <property type="entry name" value="ADSPHPHTASE"/>
</dbReference>
<dbReference type="SMART" id="SM00195">
    <property type="entry name" value="DSPc"/>
    <property type="match status" value="1"/>
</dbReference>
<comment type="subcellular location">
    <subcellularLocation>
        <location evidence="2">Cytoplasm</location>
    </subcellularLocation>
    <subcellularLocation>
        <location evidence="3">Mitochondrion inner membrane</location>
        <topology evidence="3">Peripheral membrane protein</topology>
    </subcellularLocation>
    <subcellularLocation>
        <location evidence="1">Nucleus</location>
    </subcellularLocation>
</comment>
<evidence type="ECO:0000256" key="13">
    <source>
        <dbReference type="ARBA" id="ARBA00048336"/>
    </source>
</evidence>
<dbReference type="InterPro" id="IPR000340">
    <property type="entry name" value="Dual-sp_phosphatase_cat-dom"/>
</dbReference>
<evidence type="ECO:0000256" key="1">
    <source>
        <dbReference type="ARBA" id="ARBA00004123"/>
    </source>
</evidence>
<evidence type="ECO:0000256" key="10">
    <source>
        <dbReference type="ARBA" id="ARBA00023136"/>
    </source>
</evidence>